<evidence type="ECO:0000313" key="2">
    <source>
        <dbReference type="EMBL" id="MDQ7903424.1"/>
    </source>
</evidence>
<comment type="caution">
    <text evidence="2">The sequence shown here is derived from an EMBL/GenBank/DDBJ whole genome shotgun (WGS) entry which is preliminary data.</text>
</comment>
<protein>
    <submittedName>
        <fullName evidence="2">Uma2 family endonuclease</fullName>
    </submittedName>
</protein>
<dbReference type="CDD" id="cd06260">
    <property type="entry name" value="DUF820-like"/>
    <property type="match status" value="1"/>
</dbReference>
<sequence length="193" mass="21451">MTAALSEIHPPPGGWTTDDLDALPEDGYRRELIDGVLILSPSPTDIHQIIAGRLMVTLEEGCPDDLQVAQGVEVRVSKRRSFIPDVLVTTDAAAQRRTSKYEPHEVVLAVEIVSDGSQTMDRITKPALYAQAGIPYYWRIETENGIVVHTHKIDSADEIYQPTGQFTDVVKIDEPWPISLPVSRITPRHYRAG</sequence>
<name>A0ABU0Z8P4_9ACTN</name>
<dbReference type="Gene3D" id="3.90.1570.10">
    <property type="entry name" value="tt1808, chain A"/>
    <property type="match status" value="1"/>
</dbReference>
<evidence type="ECO:0000259" key="1">
    <source>
        <dbReference type="Pfam" id="PF05685"/>
    </source>
</evidence>
<dbReference type="Pfam" id="PF05685">
    <property type="entry name" value="Uma2"/>
    <property type="match status" value="1"/>
</dbReference>
<keyword evidence="2" id="KW-0255">Endonuclease</keyword>
<proteinExistence type="predicted"/>
<feature type="domain" description="Putative restriction endonuclease" evidence="1">
    <location>
        <begin position="18"/>
        <end position="172"/>
    </location>
</feature>
<keyword evidence="2" id="KW-0378">Hydrolase</keyword>
<gene>
    <name evidence="2" type="ORF">RB614_02700</name>
</gene>
<dbReference type="InterPro" id="IPR008538">
    <property type="entry name" value="Uma2"/>
</dbReference>
<dbReference type="InterPro" id="IPR012296">
    <property type="entry name" value="Nuclease_put_TT1808"/>
</dbReference>
<evidence type="ECO:0000313" key="3">
    <source>
        <dbReference type="Proteomes" id="UP001230908"/>
    </source>
</evidence>
<keyword evidence="3" id="KW-1185">Reference proteome</keyword>
<dbReference type="EMBL" id="JAVHUY010000002">
    <property type="protein sequence ID" value="MDQ7903424.1"/>
    <property type="molecule type" value="Genomic_DNA"/>
</dbReference>
<dbReference type="SUPFAM" id="SSF52980">
    <property type="entry name" value="Restriction endonuclease-like"/>
    <property type="match status" value="1"/>
</dbReference>
<keyword evidence="2" id="KW-0540">Nuclease</keyword>
<dbReference type="Proteomes" id="UP001230908">
    <property type="component" value="Unassembled WGS sequence"/>
</dbReference>
<reference evidence="2 3" key="1">
    <citation type="submission" date="2023-08" db="EMBL/GenBank/DDBJ databases">
        <title>Phytohabitans sansha sp. nov., isolated from marine sediment.</title>
        <authorList>
            <person name="Zhao Y."/>
            <person name="Yi K."/>
        </authorList>
    </citation>
    <scope>NUCLEOTIDE SEQUENCE [LARGE SCALE GENOMIC DNA]</scope>
    <source>
        <strain evidence="2 3">ZYX-F-186</strain>
    </source>
</reference>
<accession>A0ABU0Z8P4</accession>
<dbReference type="PANTHER" id="PTHR35400:SF3">
    <property type="entry name" value="SLL1072 PROTEIN"/>
    <property type="match status" value="1"/>
</dbReference>
<dbReference type="RefSeq" id="WP_308710698.1">
    <property type="nucleotide sequence ID" value="NZ_JAVHUY010000002.1"/>
</dbReference>
<dbReference type="PANTHER" id="PTHR35400">
    <property type="entry name" value="SLR1083 PROTEIN"/>
    <property type="match status" value="1"/>
</dbReference>
<organism evidence="2 3">
    <name type="scientific">Phytohabitans maris</name>
    <dbReference type="NCBI Taxonomy" id="3071409"/>
    <lineage>
        <taxon>Bacteria</taxon>
        <taxon>Bacillati</taxon>
        <taxon>Actinomycetota</taxon>
        <taxon>Actinomycetes</taxon>
        <taxon>Micromonosporales</taxon>
        <taxon>Micromonosporaceae</taxon>
    </lineage>
</organism>
<dbReference type="InterPro" id="IPR011335">
    <property type="entry name" value="Restrct_endonuc-II-like"/>
</dbReference>
<dbReference type="GO" id="GO:0004519">
    <property type="term" value="F:endonuclease activity"/>
    <property type="evidence" value="ECO:0007669"/>
    <property type="project" value="UniProtKB-KW"/>
</dbReference>